<evidence type="ECO:0000256" key="2">
    <source>
        <dbReference type="ARBA" id="ARBA00022676"/>
    </source>
</evidence>
<evidence type="ECO:0000313" key="21">
    <source>
        <dbReference type="EMBL" id="TGJ87485.1"/>
    </source>
</evidence>
<dbReference type="EC" id="2.4.2.-" evidence="15"/>
<dbReference type="GO" id="GO:0008270">
    <property type="term" value="F:zinc ion binding"/>
    <property type="evidence" value="ECO:0007669"/>
    <property type="project" value="UniProtKB-KW"/>
</dbReference>
<dbReference type="GO" id="GO:0016779">
    <property type="term" value="F:nucleotidyltransferase activity"/>
    <property type="evidence" value="ECO:0007669"/>
    <property type="project" value="UniProtKB-KW"/>
</dbReference>
<sequence length="572" mass="64200">MPPRKKKTTAPPTPPTPPFASFSIAISGSIPNRTQASIETDYIAPLGGALAKSVSASTTHLVTTETDYQKPSAKVKSAQANGIPIVTFEWLEDCLGQNTYLKEDAYGFTSQSQPQANRSTRPKSSRKRPASQTTQNDNDDINDNQQPQPTKKGKADNDESKEREPKFAEAQIAKSLDVKIPVDEGAQRELVNYEVYIDDDGVIYDASLNQTNASNNNNKFYRVQLLRSVAGDYKAWTRWGRVGEYGQSKVIGSGSLEDALKQFNDKFKSKSGLSWDNRGNNPKPGKYAFIEKSYEPDSDDDDGVDEVKPEIKEEDEPESKLSKPVQGLMQLIFNQEYFTNAMTDLNYDSAKLPLGKLSKAMISRGFQALKDLSNLLDDPSLASSEYDTSFPQAAEQLSNLFFTIIPHSFGRNRPPVIQTQTMLKREIELLESLGDMKDAALLMKADKKEEINELDRHFRGLRLNEMTPLDNSGDEFLELKSYLMDTRGSTHNANYQIQQIFRIERDGEFDQFDTSHKAPRDRRLLWHGSRCTNFGGILSQGLRIAPPEAPVSGYDVWERNILSRHVLKGKDI</sequence>
<dbReference type="PROSITE" id="PS51060">
    <property type="entry name" value="PARP_ALPHA_HD"/>
    <property type="match status" value="1"/>
</dbReference>
<feature type="domain" description="BRCT" evidence="17">
    <location>
        <begin position="14"/>
        <end position="108"/>
    </location>
</feature>
<keyword evidence="11" id="KW-0238">DNA-binding</keyword>
<comment type="caution">
    <text evidence="21">The sequence shown here is derived from an EMBL/GenBank/DDBJ whole genome shotgun (WGS) entry which is preliminary data.</text>
</comment>
<dbReference type="GO" id="GO:0070212">
    <property type="term" value="P:protein poly-ADP-ribosylation"/>
    <property type="evidence" value="ECO:0007669"/>
    <property type="project" value="TreeGrafter"/>
</dbReference>
<keyword evidence="9" id="KW-0862">Zinc</keyword>
<evidence type="ECO:0000313" key="22">
    <source>
        <dbReference type="Proteomes" id="UP000297716"/>
    </source>
</evidence>
<evidence type="ECO:0000259" key="17">
    <source>
        <dbReference type="PROSITE" id="PS50172"/>
    </source>
</evidence>
<dbReference type="PANTHER" id="PTHR10459">
    <property type="entry name" value="DNA LIGASE"/>
    <property type="match status" value="1"/>
</dbReference>
<dbReference type="GO" id="GO:0006302">
    <property type="term" value="P:double-strand break repair"/>
    <property type="evidence" value="ECO:0007669"/>
    <property type="project" value="TreeGrafter"/>
</dbReference>
<dbReference type="Proteomes" id="UP000297716">
    <property type="component" value="Unassembled WGS sequence"/>
</dbReference>
<dbReference type="STRING" id="37992.A0A4Z0Z7L7"/>
<dbReference type="Gene3D" id="3.90.228.10">
    <property type="match status" value="1"/>
</dbReference>
<keyword evidence="22" id="KW-1185">Reference proteome</keyword>
<evidence type="ECO:0000256" key="15">
    <source>
        <dbReference type="RuleBase" id="RU362114"/>
    </source>
</evidence>
<evidence type="ECO:0000259" key="19">
    <source>
        <dbReference type="PROSITE" id="PS51060"/>
    </source>
</evidence>
<keyword evidence="5" id="KW-0479">Metal-binding</keyword>
<dbReference type="SMART" id="SM00773">
    <property type="entry name" value="WGR"/>
    <property type="match status" value="1"/>
</dbReference>
<evidence type="ECO:0000256" key="14">
    <source>
        <dbReference type="ARBA" id="ARBA00033987"/>
    </source>
</evidence>
<keyword evidence="12" id="KW-0539">Nucleus</keyword>
<dbReference type="AlphaFoldDB" id="A0A4Z0Z7L7"/>
<evidence type="ECO:0000256" key="4">
    <source>
        <dbReference type="ARBA" id="ARBA00022695"/>
    </source>
</evidence>
<dbReference type="InterPro" id="IPR008893">
    <property type="entry name" value="WGR_domain"/>
</dbReference>
<protein>
    <recommendedName>
        <fullName evidence="15">Poly [ADP-ribose] polymerase</fullName>
        <shortName evidence="15">PARP</shortName>
        <ecNumber evidence="15">2.4.2.-</ecNumber>
    </recommendedName>
</protein>
<feature type="domain" description="PARP catalytic" evidence="18">
    <location>
        <begin position="452"/>
        <end position="572"/>
    </location>
</feature>
<dbReference type="OrthoDB" id="2017365at2759"/>
<dbReference type="GO" id="GO:0003677">
    <property type="term" value="F:DNA binding"/>
    <property type="evidence" value="ECO:0007669"/>
    <property type="project" value="UniProtKB-KW"/>
</dbReference>
<accession>A0A4Z0Z7L7</accession>
<dbReference type="InterPro" id="IPR012317">
    <property type="entry name" value="Poly(ADP-ribose)pol_cat_dom"/>
</dbReference>
<evidence type="ECO:0000256" key="8">
    <source>
        <dbReference type="ARBA" id="ARBA00022771"/>
    </source>
</evidence>
<dbReference type="InterPro" id="IPR036930">
    <property type="entry name" value="WGR_dom_sf"/>
</dbReference>
<dbReference type="CDD" id="cd07997">
    <property type="entry name" value="WGR_PARP"/>
    <property type="match status" value="1"/>
</dbReference>
<feature type="domain" description="PARP alpha-helical" evidence="19">
    <location>
        <begin position="318"/>
        <end position="444"/>
    </location>
</feature>
<dbReference type="FunFam" id="2.20.140.10:FF:000001">
    <property type="entry name" value="Poly [ADP-ribose] polymerase"/>
    <property type="match status" value="1"/>
</dbReference>
<evidence type="ECO:0000256" key="5">
    <source>
        <dbReference type="ARBA" id="ARBA00022723"/>
    </source>
</evidence>
<keyword evidence="6" id="KW-0677">Repeat</keyword>
<evidence type="ECO:0000256" key="11">
    <source>
        <dbReference type="ARBA" id="ARBA00023125"/>
    </source>
</evidence>
<feature type="compositionally biased region" description="Basic residues" evidence="16">
    <location>
        <begin position="120"/>
        <end position="129"/>
    </location>
</feature>
<dbReference type="CDD" id="cd01437">
    <property type="entry name" value="parp_like"/>
    <property type="match status" value="1"/>
</dbReference>
<feature type="compositionally biased region" description="Polar residues" evidence="16">
    <location>
        <begin position="108"/>
        <end position="117"/>
    </location>
</feature>
<comment type="subcellular location">
    <subcellularLocation>
        <location evidence="1">Nucleus</location>
    </subcellularLocation>
</comment>
<feature type="region of interest" description="Disordered" evidence="16">
    <location>
        <begin position="106"/>
        <end position="167"/>
    </location>
</feature>
<dbReference type="EMBL" id="SKBN01000013">
    <property type="protein sequence ID" value="TGJ87485.1"/>
    <property type="molecule type" value="Genomic_DNA"/>
</dbReference>
<evidence type="ECO:0000256" key="13">
    <source>
        <dbReference type="ARBA" id="ARBA00024347"/>
    </source>
</evidence>
<evidence type="ECO:0000256" key="12">
    <source>
        <dbReference type="ARBA" id="ARBA00023242"/>
    </source>
</evidence>
<evidence type="ECO:0000256" key="7">
    <source>
        <dbReference type="ARBA" id="ARBA00022765"/>
    </source>
</evidence>
<dbReference type="SUPFAM" id="SSF56399">
    <property type="entry name" value="ADP-ribosylation"/>
    <property type="match status" value="1"/>
</dbReference>
<feature type="domain" description="WGR" evidence="20">
    <location>
        <begin position="192"/>
        <end position="287"/>
    </location>
</feature>
<dbReference type="FunFam" id="1.20.142.10:FF:000002">
    <property type="entry name" value="Poly [ADP-ribose] polymerase"/>
    <property type="match status" value="1"/>
</dbReference>
<dbReference type="Gene3D" id="2.20.140.10">
    <property type="entry name" value="WGR domain"/>
    <property type="match status" value="1"/>
</dbReference>
<reference evidence="21 22" key="1">
    <citation type="submission" date="2019-03" db="EMBL/GenBank/DDBJ databases">
        <title>Draft genome sequence of Xylaria hypoxylon DSM 108379, a ubiquitous saprotrophic-parasitic fungi on hardwood.</title>
        <authorList>
            <person name="Buettner E."/>
            <person name="Leonhardt S."/>
            <person name="Gebauer A.M."/>
            <person name="Liers C."/>
            <person name="Hofrichter M."/>
            <person name="Kellner H."/>
        </authorList>
    </citation>
    <scope>NUCLEOTIDE SEQUENCE [LARGE SCALE GENOMIC DNA]</scope>
    <source>
        <strain evidence="21 22">DSM 108379</strain>
    </source>
</reference>
<dbReference type="Pfam" id="PF00644">
    <property type="entry name" value="PARP"/>
    <property type="match status" value="1"/>
</dbReference>
<evidence type="ECO:0000256" key="10">
    <source>
        <dbReference type="ARBA" id="ARBA00023027"/>
    </source>
</evidence>
<dbReference type="SMART" id="SM00292">
    <property type="entry name" value="BRCT"/>
    <property type="match status" value="1"/>
</dbReference>
<dbReference type="InterPro" id="IPR050800">
    <property type="entry name" value="ARTD/PARP"/>
</dbReference>
<dbReference type="GO" id="GO:0005730">
    <property type="term" value="C:nucleolus"/>
    <property type="evidence" value="ECO:0007669"/>
    <property type="project" value="TreeGrafter"/>
</dbReference>
<keyword evidence="3 15" id="KW-0808">Transferase</keyword>
<comment type="similarity">
    <text evidence="13">Belongs to the ARTD/PARP family.</text>
</comment>
<dbReference type="Pfam" id="PF02877">
    <property type="entry name" value="PARP_reg"/>
    <property type="match status" value="1"/>
</dbReference>
<dbReference type="Gene3D" id="1.20.142.10">
    <property type="entry name" value="Poly(ADP-ribose) polymerase, regulatory domain"/>
    <property type="match status" value="1"/>
</dbReference>
<name>A0A4Z0Z7L7_9PEZI</name>
<organism evidence="21 22">
    <name type="scientific">Xylaria hypoxylon</name>
    <dbReference type="NCBI Taxonomy" id="37992"/>
    <lineage>
        <taxon>Eukaryota</taxon>
        <taxon>Fungi</taxon>
        <taxon>Dikarya</taxon>
        <taxon>Ascomycota</taxon>
        <taxon>Pezizomycotina</taxon>
        <taxon>Sordariomycetes</taxon>
        <taxon>Xylariomycetidae</taxon>
        <taxon>Xylariales</taxon>
        <taxon>Xylariaceae</taxon>
        <taxon>Xylaria</taxon>
    </lineage>
</organism>
<evidence type="ECO:0000256" key="3">
    <source>
        <dbReference type="ARBA" id="ARBA00022679"/>
    </source>
</evidence>
<dbReference type="InterPro" id="IPR036420">
    <property type="entry name" value="BRCT_dom_sf"/>
</dbReference>
<feature type="region of interest" description="Disordered" evidence="16">
    <location>
        <begin position="1"/>
        <end position="24"/>
    </location>
</feature>
<feature type="compositionally biased region" description="Basic and acidic residues" evidence="16">
    <location>
        <begin position="153"/>
        <end position="167"/>
    </location>
</feature>
<evidence type="ECO:0000259" key="20">
    <source>
        <dbReference type="PROSITE" id="PS51977"/>
    </source>
</evidence>
<comment type="catalytic activity">
    <reaction evidence="14">
        <text>NAD(+) + (ADP-D-ribosyl)n-acceptor = nicotinamide + (ADP-D-ribosyl)n+1-acceptor + H(+).</text>
        <dbReference type="EC" id="2.4.2.30"/>
    </reaction>
</comment>
<evidence type="ECO:0000256" key="6">
    <source>
        <dbReference type="ARBA" id="ARBA00022737"/>
    </source>
</evidence>
<keyword evidence="10 15" id="KW-0520">NAD</keyword>
<dbReference type="GO" id="GO:0003950">
    <property type="term" value="F:NAD+ poly-ADP-ribosyltransferase activity"/>
    <property type="evidence" value="ECO:0007669"/>
    <property type="project" value="UniProtKB-UniRule"/>
</dbReference>
<dbReference type="Pfam" id="PF05406">
    <property type="entry name" value="WGR"/>
    <property type="match status" value="1"/>
</dbReference>
<keyword evidence="7" id="KW-0013">ADP-ribosylation</keyword>
<keyword evidence="4" id="KW-0548">Nucleotidyltransferase</keyword>
<dbReference type="InterPro" id="IPR036616">
    <property type="entry name" value="Poly(ADP-ribose)pol_reg_dom_sf"/>
</dbReference>
<dbReference type="PROSITE" id="PS51977">
    <property type="entry name" value="WGR"/>
    <property type="match status" value="1"/>
</dbReference>
<gene>
    <name evidence="21" type="ORF">E0Z10_g1303</name>
</gene>
<dbReference type="InterPro" id="IPR001357">
    <property type="entry name" value="BRCT_dom"/>
</dbReference>
<evidence type="ECO:0000256" key="9">
    <source>
        <dbReference type="ARBA" id="ARBA00022833"/>
    </source>
</evidence>
<dbReference type="Gene3D" id="3.40.50.10190">
    <property type="entry name" value="BRCT domain"/>
    <property type="match status" value="1"/>
</dbReference>
<keyword evidence="2 15" id="KW-0328">Glycosyltransferase</keyword>
<dbReference type="Pfam" id="PF00533">
    <property type="entry name" value="BRCT"/>
    <property type="match status" value="1"/>
</dbReference>
<dbReference type="InterPro" id="IPR004102">
    <property type="entry name" value="Poly(ADP-ribose)pol_reg_dom"/>
</dbReference>
<evidence type="ECO:0000259" key="18">
    <source>
        <dbReference type="PROSITE" id="PS51059"/>
    </source>
</evidence>
<proteinExistence type="inferred from homology"/>
<keyword evidence="8" id="KW-0863">Zinc-finger</keyword>
<dbReference type="PROSITE" id="PS51059">
    <property type="entry name" value="PARP_CATALYTIC"/>
    <property type="match status" value="1"/>
</dbReference>
<dbReference type="SUPFAM" id="SSF52113">
    <property type="entry name" value="BRCT domain"/>
    <property type="match status" value="1"/>
</dbReference>
<feature type="region of interest" description="Disordered" evidence="16">
    <location>
        <begin position="293"/>
        <end position="321"/>
    </location>
</feature>
<dbReference type="GO" id="GO:1990404">
    <property type="term" value="F:NAD+-protein mono-ADP-ribosyltransferase activity"/>
    <property type="evidence" value="ECO:0007669"/>
    <property type="project" value="TreeGrafter"/>
</dbReference>
<evidence type="ECO:0000256" key="16">
    <source>
        <dbReference type="SAM" id="MobiDB-lite"/>
    </source>
</evidence>
<dbReference type="SUPFAM" id="SSF47587">
    <property type="entry name" value="Domain of poly(ADP-ribose) polymerase"/>
    <property type="match status" value="1"/>
</dbReference>
<dbReference type="SUPFAM" id="SSF142921">
    <property type="entry name" value="WGR domain-like"/>
    <property type="match status" value="1"/>
</dbReference>
<dbReference type="PANTHER" id="PTHR10459:SF60">
    <property type="entry name" value="POLY [ADP-RIBOSE] POLYMERASE 2"/>
    <property type="match status" value="1"/>
</dbReference>
<dbReference type="PROSITE" id="PS50172">
    <property type="entry name" value="BRCT"/>
    <property type="match status" value="1"/>
</dbReference>
<evidence type="ECO:0000256" key="1">
    <source>
        <dbReference type="ARBA" id="ARBA00004123"/>
    </source>
</evidence>